<accession>A0A2I4BKH8</accession>
<evidence type="ECO:0000256" key="3">
    <source>
        <dbReference type="SAM" id="Phobius"/>
    </source>
</evidence>
<dbReference type="SMART" id="SM00034">
    <property type="entry name" value="CLECT"/>
    <property type="match status" value="1"/>
</dbReference>
<dbReference type="PROSITE" id="PS00615">
    <property type="entry name" value="C_TYPE_LECTIN_1"/>
    <property type="match status" value="1"/>
</dbReference>
<feature type="domain" description="C-type lectin" evidence="4">
    <location>
        <begin position="178"/>
        <end position="302"/>
    </location>
</feature>
<dbReference type="PROSITE" id="PS50041">
    <property type="entry name" value="C_TYPE_LECTIN_2"/>
    <property type="match status" value="1"/>
</dbReference>
<keyword evidence="2" id="KW-1015">Disulfide bond</keyword>
<dbReference type="InterPro" id="IPR050111">
    <property type="entry name" value="C-type_lectin/snaclec_domain"/>
</dbReference>
<proteinExistence type="predicted"/>
<dbReference type="RefSeq" id="XP_013868248.1">
    <property type="nucleotide sequence ID" value="XM_014012794.1"/>
</dbReference>
<dbReference type="AlphaFoldDB" id="A0A2I4BKH8"/>
<dbReference type="GeneID" id="106520597"/>
<evidence type="ECO:0000256" key="2">
    <source>
        <dbReference type="ARBA" id="ARBA00023157"/>
    </source>
</evidence>
<evidence type="ECO:0000256" key="1">
    <source>
        <dbReference type="ARBA" id="ARBA00022734"/>
    </source>
</evidence>
<dbReference type="KEGG" id="alim:106520597"/>
<evidence type="ECO:0000313" key="7">
    <source>
        <dbReference type="RefSeq" id="XP_013868248.1"/>
    </source>
</evidence>
<dbReference type="RefSeq" id="XP_013868242.1">
    <property type="nucleotide sequence ID" value="XM_014012788.1"/>
</dbReference>
<keyword evidence="3" id="KW-0472">Membrane</keyword>
<dbReference type="Proteomes" id="UP000192220">
    <property type="component" value="Unplaced"/>
</dbReference>
<reference evidence="6 7" key="1">
    <citation type="submission" date="2025-04" db="UniProtKB">
        <authorList>
            <consortium name="RefSeq"/>
        </authorList>
    </citation>
    <scope>IDENTIFICATION</scope>
    <source>
        <strain evidence="6 7">Quisiro</strain>
        <tissue evidence="6 7">Liver</tissue>
    </source>
</reference>
<dbReference type="InterPro" id="IPR018378">
    <property type="entry name" value="C-type_lectin_CS"/>
</dbReference>
<name>A0A2I4BKH8_AUSLI</name>
<dbReference type="InterPro" id="IPR001304">
    <property type="entry name" value="C-type_lectin-like"/>
</dbReference>
<keyword evidence="5" id="KW-1185">Reference proteome</keyword>
<dbReference type="Pfam" id="PF00059">
    <property type="entry name" value="Lectin_C"/>
    <property type="match status" value="1"/>
</dbReference>
<dbReference type="SUPFAM" id="SSF56436">
    <property type="entry name" value="C-type lectin-like"/>
    <property type="match status" value="1"/>
</dbReference>
<evidence type="ECO:0000259" key="4">
    <source>
        <dbReference type="PROSITE" id="PS50041"/>
    </source>
</evidence>
<gene>
    <name evidence="6 7" type="primary">LOC106520597</name>
</gene>
<sequence>MEARELQGCDSDGGFNTLVCQEDFRDDELKTYSQSNQNKLQVSLFSMSQGRSCRLTAGILMLLAAVLLIVDISLGVHYNKLTDTHLILEDTERIGKELGELQGTYKTAIEAMKGAHMQLDSEMSRQQQTNWEVEHQKKRSQDYVVQIDTVTKDIANLKTHLPKITDGCKHCPVGWFLTSSVCYYFSSPDRDGRKTWQKAQEFCQIQGGDLLIIDSKDKENATVSHLLNHQVNEAFWIGLKDSQEEGTWKWVDGTELDETYWRDGEPNDAQYDEDCAGIIPEINFFKAWNDMNCKVVLNFICEKAQTS</sequence>
<dbReference type="CDD" id="cd03590">
    <property type="entry name" value="CLECT_DC-SIGN_like"/>
    <property type="match status" value="1"/>
</dbReference>
<dbReference type="InterPro" id="IPR016187">
    <property type="entry name" value="CTDL_fold"/>
</dbReference>
<dbReference type="InterPro" id="IPR016186">
    <property type="entry name" value="C-type_lectin-like/link_sf"/>
</dbReference>
<feature type="transmembrane region" description="Helical" evidence="3">
    <location>
        <begin position="55"/>
        <end position="78"/>
    </location>
</feature>
<evidence type="ECO:0000313" key="6">
    <source>
        <dbReference type="RefSeq" id="XP_013868242.1"/>
    </source>
</evidence>
<dbReference type="GO" id="GO:0030246">
    <property type="term" value="F:carbohydrate binding"/>
    <property type="evidence" value="ECO:0007669"/>
    <property type="project" value="UniProtKB-KW"/>
</dbReference>
<dbReference type="InterPro" id="IPR033989">
    <property type="entry name" value="CD209-like_CTLD"/>
</dbReference>
<keyword evidence="3" id="KW-1133">Transmembrane helix</keyword>
<evidence type="ECO:0000313" key="5">
    <source>
        <dbReference type="Proteomes" id="UP000192220"/>
    </source>
</evidence>
<protein>
    <submittedName>
        <fullName evidence="6 7">CD209 antigen-like protein E</fullName>
    </submittedName>
</protein>
<dbReference type="Gene3D" id="3.10.100.10">
    <property type="entry name" value="Mannose-Binding Protein A, subunit A"/>
    <property type="match status" value="1"/>
</dbReference>
<dbReference type="PANTHER" id="PTHR22803">
    <property type="entry name" value="MANNOSE, PHOSPHOLIPASE, LECTIN RECEPTOR RELATED"/>
    <property type="match status" value="1"/>
</dbReference>
<keyword evidence="3" id="KW-0812">Transmembrane</keyword>
<keyword evidence="1" id="KW-0430">Lectin</keyword>
<organism evidence="5 6">
    <name type="scientific">Austrofundulus limnaeus</name>
    <name type="common">Annual killifish</name>
    <dbReference type="NCBI Taxonomy" id="52670"/>
    <lineage>
        <taxon>Eukaryota</taxon>
        <taxon>Metazoa</taxon>
        <taxon>Chordata</taxon>
        <taxon>Craniata</taxon>
        <taxon>Vertebrata</taxon>
        <taxon>Euteleostomi</taxon>
        <taxon>Actinopterygii</taxon>
        <taxon>Neopterygii</taxon>
        <taxon>Teleostei</taxon>
        <taxon>Neoteleostei</taxon>
        <taxon>Acanthomorphata</taxon>
        <taxon>Ovalentaria</taxon>
        <taxon>Atherinomorphae</taxon>
        <taxon>Cyprinodontiformes</taxon>
        <taxon>Rivulidae</taxon>
        <taxon>Austrofundulus</taxon>
    </lineage>
</organism>